<organism evidence="2 3">
    <name type="scientific">Providencia huaxiensis</name>
    <dbReference type="NCBI Taxonomy" id="2027290"/>
    <lineage>
        <taxon>Bacteria</taxon>
        <taxon>Pseudomonadati</taxon>
        <taxon>Pseudomonadota</taxon>
        <taxon>Gammaproteobacteria</taxon>
        <taxon>Enterobacterales</taxon>
        <taxon>Morganellaceae</taxon>
        <taxon>Providencia</taxon>
    </lineage>
</organism>
<feature type="transmembrane region" description="Helical" evidence="1">
    <location>
        <begin position="167"/>
        <end position="184"/>
    </location>
</feature>
<sequence>MKKENSLISNIKNSEQPYWPTLKLMLSSLIVFNFYLNLVDKNKYSLIINAFDLTLIPMFVFIVAFITKNTTWKELQSHLLPAFIIYFTFQTIDMLPLYFTGELTLKTYLFSPQYGVWFFLATPIWQAIFLLLPKSVKSNKFKLSTILAISLLISLITKTYLMPISGFFSVILYFPFFVIAYFINNENISSLRKTPIISIFCITTLTILFLNYRETFFESVFNTISPYLFLVSFSVYILNFTISLILGLSIIYFALSTHKYAKVSNNALGVYLIHPIICFVILQTLNYLGIELSLPLIITATLVTISLALLLASNSIIHWFIEPVFRSNKLK</sequence>
<proteinExistence type="predicted"/>
<feature type="transmembrane region" description="Helical" evidence="1">
    <location>
        <begin position="267"/>
        <end position="290"/>
    </location>
</feature>
<feature type="transmembrane region" description="Helical" evidence="1">
    <location>
        <begin position="196"/>
        <end position="213"/>
    </location>
</feature>
<evidence type="ECO:0000256" key="1">
    <source>
        <dbReference type="SAM" id="Phobius"/>
    </source>
</evidence>
<accession>A0A8I2AE85</accession>
<keyword evidence="1" id="KW-0472">Membrane</keyword>
<feature type="transmembrane region" description="Helical" evidence="1">
    <location>
        <begin position="114"/>
        <end position="132"/>
    </location>
</feature>
<dbReference type="RefSeq" id="WP_207393037.1">
    <property type="nucleotide sequence ID" value="NZ_JAGKLY010000003.1"/>
</dbReference>
<keyword evidence="1" id="KW-0812">Transmembrane</keyword>
<dbReference type="AlphaFoldDB" id="A0A8I2AE85"/>
<feature type="transmembrane region" description="Helical" evidence="1">
    <location>
        <begin position="144"/>
        <end position="161"/>
    </location>
</feature>
<feature type="transmembrane region" description="Helical" evidence="1">
    <location>
        <begin position="233"/>
        <end position="255"/>
    </location>
</feature>
<reference evidence="2" key="1">
    <citation type="submission" date="2021-03" db="EMBL/GenBank/DDBJ databases">
        <authorList>
            <person name="Stanton E."/>
        </authorList>
    </citation>
    <scope>NUCLEOTIDE SEQUENCE</scope>
    <source>
        <strain evidence="2">2020EL-00113</strain>
    </source>
</reference>
<dbReference type="Proteomes" id="UP000674270">
    <property type="component" value="Unassembled WGS sequence"/>
</dbReference>
<evidence type="ECO:0000313" key="3">
    <source>
        <dbReference type="Proteomes" id="UP000674270"/>
    </source>
</evidence>
<protein>
    <submittedName>
        <fullName evidence="2">Acetyltransferase</fullName>
    </submittedName>
</protein>
<dbReference type="GO" id="GO:0016740">
    <property type="term" value="F:transferase activity"/>
    <property type="evidence" value="ECO:0007669"/>
    <property type="project" value="UniProtKB-KW"/>
</dbReference>
<name>A0A8I2AE85_9GAMM</name>
<feature type="transmembrane region" description="Helical" evidence="1">
    <location>
        <begin position="296"/>
        <end position="321"/>
    </location>
</feature>
<feature type="transmembrane region" description="Helical" evidence="1">
    <location>
        <begin position="79"/>
        <end position="99"/>
    </location>
</feature>
<keyword evidence="1" id="KW-1133">Transmembrane helix</keyword>
<keyword evidence="2" id="KW-0808">Transferase</keyword>
<comment type="caution">
    <text evidence="2">The sequence shown here is derived from an EMBL/GenBank/DDBJ whole genome shotgun (WGS) entry which is preliminary data.</text>
</comment>
<feature type="transmembrane region" description="Helical" evidence="1">
    <location>
        <begin position="44"/>
        <end position="67"/>
    </location>
</feature>
<dbReference type="EMBL" id="JAGKLY010000003">
    <property type="protein sequence ID" value="MBQ0268699.1"/>
    <property type="molecule type" value="Genomic_DNA"/>
</dbReference>
<evidence type="ECO:0000313" key="2">
    <source>
        <dbReference type="EMBL" id="MBQ0268699.1"/>
    </source>
</evidence>
<gene>
    <name evidence="2" type="ORF">J7T18_10370</name>
</gene>
<feature type="transmembrane region" description="Helical" evidence="1">
    <location>
        <begin position="21"/>
        <end position="38"/>
    </location>
</feature>